<dbReference type="SUPFAM" id="SSF51338">
    <property type="entry name" value="Composite domain of metallo-dependent hydrolases"/>
    <property type="match status" value="2"/>
</dbReference>
<feature type="binding site" evidence="7">
    <location>
        <position position="307"/>
    </location>
    <ligand>
        <name>substrate</name>
    </ligand>
</feature>
<keyword evidence="4 7" id="KW-0378">Hydrolase</keyword>
<dbReference type="PROSITE" id="PS00482">
    <property type="entry name" value="DIHYDROOROTASE_1"/>
    <property type="match status" value="1"/>
</dbReference>
<feature type="domain" description="Dihydroorotase catalytic" evidence="10">
    <location>
        <begin position="79"/>
        <end position="267"/>
    </location>
</feature>
<feature type="region of interest" description="Disordered" evidence="8">
    <location>
        <begin position="36"/>
        <end position="64"/>
    </location>
</feature>
<dbReference type="InterPro" id="IPR011059">
    <property type="entry name" value="Metal-dep_hydrolase_composite"/>
</dbReference>
<dbReference type="AlphaFoldDB" id="A0A564ZJ99"/>
<dbReference type="InterPro" id="IPR032466">
    <property type="entry name" value="Metal_Hydrolase"/>
</dbReference>
<dbReference type="Pfam" id="PF07969">
    <property type="entry name" value="Amidohydro_3"/>
    <property type="match status" value="1"/>
</dbReference>
<comment type="function">
    <text evidence="1 7">Catalyzes the reversible cyclization of carbamoyl aspartate to dihydroorotate.</text>
</comment>
<gene>
    <name evidence="7" type="primary">pyrC</name>
    <name evidence="11" type="ORF">MELA_01096</name>
</gene>
<dbReference type="InterPro" id="IPR002195">
    <property type="entry name" value="Dihydroorotase_CS"/>
</dbReference>
<feature type="domain" description="Amidohydrolase 3" evidence="9">
    <location>
        <begin position="372"/>
        <end position="449"/>
    </location>
</feature>
<feature type="binding site" evidence="7">
    <location>
        <position position="89"/>
    </location>
    <ligand>
        <name>Zn(2+)</name>
        <dbReference type="ChEBI" id="CHEBI:29105"/>
        <label>1</label>
    </ligand>
</feature>
<feature type="binding site" evidence="7">
    <location>
        <position position="181"/>
    </location>
    <ligand>
        <name>Zn(2+)</name>
        <dbReference type="ChEBI" id="CHEBI:29105"/>
        <label>2</label>
    </ligand>
</feature>
<evidence type="ECO:0000256" key="8">
    <source>
        <dbReference type="SAM" id="MobiDB-lite"/>
    </source>
</evidence>
<feature type="binding site" evidence="7">
    <location>
        <position position="338"/>
    </location>
    <ligand>
        <name>substrate</name>
    </ligand>
</feature>
<dbReference type="NCBIfam" id="TIGR00857">
    <property type="entry name" value="pyrC_multi"/>
    <property type="match status" value="1"/>
</dbReference>
<feature type="binding site" evidence="7">
    <location>
        <position position="208"/>
    </location>
    <ligand>
        <name>Zn(2+)</name>
        <dbReference type="ChEBI" id="CHEBI:29105"/>
        <label>2</label>
    </ligand>
</feature>
<proteinExistence type="inferred from homology"/>
<evidence type="ECO:0000259" key="9">
    <source>
        <dbReference type="Pfam" id="PF07969"/>
    </source>
</evidence>
<name>A0A564ZJ99_9BACT</name>
<dbReference type="EC" id="3.5.2.3" evidence="7"/>
<reference evidence="11 12" key="1">
    <citation type="submission" date="2019-07" db="EMBL/GenBank/DDBJ databases">
        <authorList>
            <person name="Cremers G."/>
        </authorList>
    </citation>
    <scope>NUCLEOTIDE SEQUENCE [LARGE SCALE GENOMIC DNA]</scope>
</reference>
<evidence type="ECO:0000256" key="7">
    <source>
        <dbReference type="HAMAP-Rule" id="MF_00220"/>
    </source>
</evidence>
<dbReference type="Gene3D" id="3.20.20.140">
    <property type="entry name" value="Metal-dependent hydrolases"/>
    <property type="match status" value="1"/>
</dbReference>
<feature type="active site" evidence="7">
    <location>
        <position position="334"/>
    </location>
</feature>
<dbReference type="GO" id="GO:0006145">
    <property type="term" value="P:purine nucleobase catabolic process"/>
    <property type="evidence" value="ECO:0007669"/>
    <property type="project" value="TreeGrafter"/>
</dbReference>
<dbReference type="CDD" id="cd01317">
    <property type="entry name" value="DHOase_IIa"/>
    <property type="match status" value="1"/>
</dbReference>
<dbReference type="GO" id="GO:0044205">
    <property type="term" value="P:'de novo' UMP biosynthetic process"/>
    <property type="evidence" value="ECO:0007669"/>
    <property type="project" value="UniProtKB-UniRule"/>
</dbReference>
<organism evidence="11 12">
    <name type="scientific">Candidatus Methylomirabilis lanthanidiphila</name>
    <dbReference type="NCBI Taxonomy" id="2211376"/>
    <lineage>
        <taxon>Bacteria</taxon>
        <taxon>Candidatus Methylomirabilota</taxon>
        <taxon>Candidatus Methylomirabilia</taxon>
        <taxon>Candidatus Methylomirabilales</taxon>
        <taxon>Candidatus Methylomirabilaceae</taxon>
        <taxon>Candidatus Methylomirabilis</taxon>
    </lineage>
</organism>
<dbReference type="GO" id="GO:0004038">
    <property type="term" value="F:allantoinase activity"/>
    <property type="evidence" value="ECO:0007669"/>
    <property type="project" value="TreeGrafter"/>
</dbReference>
<dbReference type="InterPro" id="IPR024403">
    <property type="entry name" value="DHOase_cat"/>
</dbReference>
<comment type="catalytic activity">
    <reaction evidence="7">
        <text>(S)-dihydroorotate + H2O = N-carbamoyl-L-aspartate + H(+)</text>
        <dbReference type="Rhea" id="RHEA:24296"/>
        <dbReference type="ChEBI" id="CHEBI:15377"/>
        <dbReference type="ChEBI" id="CHEBI:15378"/>
        <dbReference type="ChEBI" id="CHEBI:30864"/>
        <dbReference type="ChEBI" id="CHEBI:32814"/>
        <dbReference type="EC" id="3.5.2.3"/>
    </reaction>
</comment>
<comment type="cofactor">
    <cofactor evidence="7">
        <name>Zn(2+)</name>
        <dbReference type="ChEBI" id="CHEBI:29105"/>
    </cofactor>
    <text evidence="7">Binds 2 Zn(2+) ions per subunit.</text>
</comment>
<evidence type="ECO:0000256" key="2">
    <source>
        <dbReference type="ARBA" id="ARBA00010286"/>
    </source>
</evidence>
<keyword evidence="12" id="KW-1185">Reference proteome</keyword>
<evidence type="ECO:0000256" key="1">
    <source>
        <dbReference type="ARBA" id="ARBA00002368"/>
    </source>
</evidence>
<keyword evidence="5 7" id="KW-0862">Zinc</keyword>
<dbReference type="Pfam" id="PF12890">
    <property type="entry name" value="DHOase"/>
    <property type="match status" value="1"/>
</dbReference>
<comment type="similarity">
    <text evidence="2 7">Belongs to the metallo-dependent hydrolases superfamily. DHOase family. Class I DHOase subfamily.</text>
</comment>
<comment type="caution">
    <text evidence="7">Lacks conserved residue(s) required for the propagation of feature annotation.</text>
</comment>
<feature type="binding site" evidence="7">
    <location>
        <begin position="91"/>
        <end position="93"/>
    </location>
    <ligand>
        <name>substrate</name>
    </ligand>
</feature>
<dbReference type="HAMAP" id="MF_00220_B">
    <property type="entry name" value="PyrC_classI_B"/>
    <property type="match status" value="1"/>
</dbReference>
<comment type="pathway">
    <text evidence="7">Pyrimidine metabolism; UMP biosynthesis via de novo pathway; (S)-dihydroorotate from bicarbonate: step 3/3.</text>
</comment>
<feature type="binding site" evidence="7">
    <location>
        <position position="334"/>
    </location>
    <ligand>
        <name>Zn(2+)</name>
        <dbReference type="ChEBI" id="CHEBI:29105"/>
        <label>1</label>
    </ligand>
</feature>
<dbReference type="PANTHER" id="PTHR43668:SF2">
    <property type="entry name" value="ALLANTOINASE"/>
    <property type="match status" value="1"/>
</dbReference>
<keyword evidence="6 7" id="KW-0665">Pyrimidine biosynthesis</keyword>
<dbReference type="InterPro" id="IPR013108">
    <property type="entry name" value="Amidohydro_3"/>
</dbReference>
<dbReference type="PANTHER" id="PTHR43668">
    <property type="entry name" value="ALLANTOINASE"/>
    <property type="match status" value="1"/>
</dbReference>
<dbReference type="EMBL" id="CABIKM010000016">
    <property type="protein sequence ID" value="VUZ84722.1"/>
    <property type="molecule type" value="Genomic_DNA"/>
</dbReference>
<dbReference type="InterPro" id="IPR004722">
    <property type="entry name" value="DHOase"/>
</dbReference>
<feature type="binding site" evidence="7">
    <location>
        <position position="181"/>
    </location>
    <ligand>
        <name>Zn(2+)</name>
        <dbReference type="ChEBI" id="CHEBI:29105"/>
        <label>1</label>
    </ligand>
</feature>
<evidence type="ECO:0000256" key="4">
    <source>
        <dbReference type="ARBA" id="ARBA00022801"/>
    </source>
</evidence>
<dbReference type="PROSITE" id="PS00483">
    <property type="entry name" value="DIHYDROOROTASE_2"/>
    <property type="match status" value="1"/>
</dbReference>
<dbReference type="GO" id="GO:0004151">
    <property type="term" value="F:dihydroorotase activity"/>
    <property type="evidence" value="ECO:0007669"/>
    <property type="project" value="UniProtKB-UniRule"/>
</dbReference>
<evidence type="ECO:0000313" key="12">
    <source>
        <dbReference type="Proteomes" id="UP000334340"/>
    </source>
</evidence>
<accession>A0A564ZJ99</accession>
<sequence length="453" mass="48181">MRILIRGGQVIDPASGLADLLDLFIEDGKIIRIEKNAGGRRQEAGGTEPTETGKGKGSRTAKPLESALNVDRTLDATGLVVCPGLIDMHVHLRQPGREDKETISSGTMAAARGGFTAVCCMPNTDPVNDTRSVTEFILDTAKREGAVQVYPVGAITKGLKGEELAEIGELFDAGCVAISDDGRPVMHAELMRRAMEYAAMFDLPLIQHSEDLHLSGCGVVHEGLVATELGLRGIPSASEAVMVARDLLLAELTGARLHIAHVSAAESVRLIREAKARGVRVSCEVTPHHLALTEEAVRGFHACAKMNPPLRSEADRQALLEGLQDGTIDVIATDHAPHTVQEKEREFDLAPYGVIGLETSLAVTLTTLVVPGVLSLPQAIAKLTSEPARILKLSKGQMAEGADADLTIFDPNRDWTVDPATFASKSRNTPFAGRQLTGATVATLVGGKIAWEA</sequence>
<evidence type="ECO:0000256" key="3">
    <source>
        <dbReference type="ARBA" id="ARBA00022723"/>
    </source>
</evidence>
<evidence type="ECO:0000313" key="11">
    <source>
        <dbReference type="EMBL" id="VUZ84722.1"/>
    </source>
</evidence>
<protein>
    <recommendedName>
        <fullName evidence="7">Dihydroorotase</fullName>
        <shortName evidence="7">DHOase</shortName>
        <ecNumber evidence="7">3.5.2.3</ecNumber>
    </recommendedName>
</protein>
<dbReference type="GO" id="GO:0008270">
    <property type="term" value="F:zinc ion binding"/>
    <property type="evidence" value="ECO:0007669"/>
    <property type="project" value="UniProtKB-UniRule"/>
</dbReference>
<evidence type="ECO:0000259" key="10">
    <source>
        <dbReference type="Pfam" id="PF12890"/>
    </source>
</evidence>
<feature type="binding site" evidence="7">
    <location>
        <position position="123"/>
    </location>
    <ligand>
        <name>substrate</name>
    </ligand>
</feature>
<evidence type="ECO:0000256" key="6">
    <source>
        <dbReference type="ARBA" id="ARBA00022975"/>
    </source>
</evidence>
<feature type="binding site" evidence="7">
    <location>
        <position position="91"/>
    </location>
    <ligand>
        <name>Zn(2+)</name>
        <dbReference type="ChEBI" id="CHEBI:29105"/>
        <label>1</label>
    </ligand>
</feature>
<keyword evidence="3 7" id="KW-0479">Metal-binding</keyword>
<dbReference type="UniPathway" id="UPA00070">
    <property type="reaction ID" value="UER00117"/>
</dbReference>
<dbReference type="GO" id="GO:0005737">
    <property type="term" value="C:cytoplasm"/>
    <property type="evidence" value="ECO:0007669"/>
    <property type="project" value="TreeGrafter"/>
</dbReference>
<dbReference type="Gene3D" id="2.30.40.10">
    <property type="entry name" value="Urease, subunit C, domain 1"/>
    <property type="match status" value="1"/>
</dbReference>
<dbReference type="SUPFAM" id="SSF51556">
    <property type="entry name" value="Metallo-dependent hydrolases"/>
    <property type="match status" value="1"/>
</dbReference>
<evidence type="ECO:0000256" key="5">
    <source>
        <dbReference type="ARBA" id="ARBA00022833"/>
    </source>
</evidence>
<dbReference type="InterPro" id="IPR050138">
    <property type="entry name" value="DHOase/Allantoinase_Hydrolase"/>
</dbReference>
<dbReference type="Proteomes" id="UP000334340">
    <property type="component" value="Unassembled WGS sequence"/>
</dbReference>
<feature type="binding site" evidence="7">
    <location>
        <position position="261"/>
    </location>
    <ligand>
        <name>Zn(2+)</name>
        <dbReference type="ChEBI" id="CHEBI:29105"/>
        <label>2</label>
    </ligand>
</feature>